<evidence type="ECO:0000256" key="4">
    <source>
        <dbReference type="ARBA" id="ARBA00023136"/>
    </source>
</evidence>
<dbReference type="HOGENOM" id="CLU_038957_2_1_10"/>
<dbReference type="RefSeq" id="WP_245615856.1">
    <property type="nucleotide sequence ID" value="NZ_CP011071.1"/>
</dbReference>
<reference evidence="6 7" key="1">
    <citation type="submission" date="2015-03" db="EMBL/GenBank/DDBJ databases">
        <title>Complete genome sequence of Muricauda lutaonensis CC-HSB-11T, isolated from a coastal hot spring.</title>
        <authorList>
            <person name="Kim K.M."/>
        </authorList>
    </citation>
    <scope>NUCLEOTIDE SEQUENCE [LARGE SCALE GENOMIC DNA]</scope>
    <source>
        <strain evidence="6 7">CC-HSB-11</strain>
    </source>
</reference>
<evidence type="ECO:0000256" key="2">
    <source>
        <dbReference type="ARBA" id="ARBA00022692"/>
    </source>
</evidence>
<evidence type="ECO:0000256" key="3">
    <source>
        <dbReference type="ARBA" id="ARBA00022989"/>
    </source>
</evidence>
<dbReference type="GO" id="GO:0012505">
    <property type="term" value="C:endomembrane system"/>
    <property type="evidence" value="ECO:0007669"/>
    <property type="project" value="UniProtKB-SubCell"/>
</dbReference>
<dbReference type="KEGG" id="mlt:VC82_1587"/>
<proteinExistence type="predicted"/>
<sequence>MTTFAVVASSVVAGLDSSIIIILGFANLLADGFAMSIGASLSTRSEQDNYKKHRQVEYWEVENLPEAEKEEIREIYAAKGFKGELLEKVTEVITSNKKVWVDTMMKEELQMTHEDRSPIWIGGVTYISFISIGLVPLLIYVIDYLMPLEYHLFTIASILTGLGFLVIGWLKAFVNQTSAVKGIVETLALGTIAAMVAFYVGDFLERMVVG</sequence>
<feature type="transmembrane region" description="Helical" evidence="5">
    <location>
        <begin position="119"/>
        <end position="142"/>
    </location>
</feature>
<evidence type="ECO:0000313" key="7">
    <source>
        <dbReference type="Proteomes" id="UP000032726"/>
    </source>
</evidence>
<organism evidence="6 7">
    <name type="scientific">Flagellimonas lutaonensis</name>
    <dbReference type="NCBI Taxonomy" id="516051"/>
    <lineage>
        <taxon>Bacteria</taxon>
        <taxon>Pseudomonadati</taxon>
        <taxon>Bacteroidota</taxon>
        <taxon>Flavobacteriia</taxon>
        <taxon>Flavobacteriales</taxon>
        <taxon>Flavobacteriaceae</taxon>
        <taxon>Flagellimonas</taxon>
    </lineage>
</organism>
<dbReference type="GO" id="GO:0005384">
    <property type="term" value="F:manganese ion transmembrane transporter activity"/>
    <property type="evidence" value="ECO:0007669"/>
    <property type="project" value="InterPro"/>
</dbReference>
<dbReference type="GO" id="GO:0030026">
    <property type="term" value="P:intracellular manganese ion homeostasis"/>
    <property type="evidence" value="ECO:0007669"/>
    <property type="project" value="InterPro"/>
</dbReference>
<keyword evidence="3 5" id="KW-1133">Transmembrane helix</keyword>
<dbReference type="InterPro" id="IPR008217">
    <property type="entry name" value="Ccc1_fam"/>
</dbReference>
<protein>
    <submittedName>
        <fullName evidence="6">Integral membrane protein</fullName>
    </submittedName>
</protein>
<dbReference type="Pfam" id="PF01988">
    <property type="entry name" value="VIT1"/>
    <property type="match status" value="1"/>
</dbReference>
<feature type="transmembrane region" description="Helical" evidence="5">
    <location>
        <begin position="182"/>
        <end position="201"/>
    </location>
</feature>
<comment type="subcellular location">
    <subcellularLocation>
        <location evidence="1">Endomembrane system</location>
        <topology evidence="1">Multi-pass membrane protein</topology>
    </subcellularLocation>
</comment>
<dbReference type="AlphaFoldDB" id="A0A0D5YTL0"/>
<keyword evidence="4 5" id="KW-0472">Membrane</keyword>
<dbReference type="PANTHER" id="PTHR31851">
    <property type="entry name" value="FE(2+)/MN(2+) TRANSPORTER PCL1"/>
    <property type="match status" value="1"/>
</dbReference>
<feature type="transmembrane region" description="Helical" evidence="5">
    <location>
        <begin position="148"/>
        <end position="170"/>
    </location>
</feature>
<evidence type="ECO:0000256" key="1">
    <source>
        <dbReference type="ARBA" id="ARBA00004127"/>
    </source>
</evidence>
<evidence type="ECO:0000256" key="5">
    <source>
        <dbReference type="SAM" id="Phobius"/>
    </source>
</evidence>
<evidence type="ECO:0000313" key="6">
    <source>
        <dbReference type="EMBL" id="AKA35206.1"/>
    </source>
</evidence>
<dbReference type="PATRIC" id="fig|516051.4.peg.1636"/>
<dbReference type="EMBL" id="CP011071">
    <property type="protein sequence ID" value="AKA35206.1"/>
    <property type="molecule type" value="Genomic_DNA"/>
</dbReference>
<dbReference type="Proteomes" id="UP000032726">
    <property type="component" value="Chromosome"/>
</dbReference>
<keyword evidence="2 5" id="KW-0812">Transmembrane</keyword>
<accession>A0A0D5YTL0</accession>
<dbReference type="STRING" id="516051.VC82_1587"/>
<gene>
    <name evidence="6" type="ORF">VC82_1587</name>
</gene>
<name>A0A0D5YTL0_9FLAO</name>
<keyword evidence="7" id="KW-1185">Reference proteome</keyword>